<sequence length="271" mass="29446">MWGWGILQRSETSYRIPNLAGMSTDEKMLARIAALLRQAEGTDNPHEADAFMAAAQRLATATSIDLAVARSHTDQRTKAQTPVQRTITIGETGARGLRTYVQLFVVIAAANDVKCDVASNSTFVYAYGFAEDIDTTHALYTSLVMQMVRASKDYIGSGAHKPTPTITARLNFQLAFGARVGQRLAEAREEAQREATSGPRSNPGTAIALRNKDIELKDYYRETSRARGTWRATSATAGYSSAARRAGDRAGRRARLGGETELAGARSALER</sequence>
<evidence type="ECO:0000313" key="4">
    <source>
        <dbReference type="EMBL" id="ABM11003.1"/>
    </source>
</evidence>
<dbReference type="STRING" id="350058.Mvan_0152"/>
<keyword evidence="5" id="KW-1185">Reference proteome</keyword>
<evidence type="ECO:0000313" key="5">
    <source>
        <dbReference type="Proteomes" id="UP000009159"/>
    </source>
</evidence>
<evidence type="ECO:0000259" key="2">
    <source>
        <dbReference type="Pfam" id="PF10979"/>
    </source>
</evidence>
<gene>
    <name evidence="4" type="ordered locus">Mvan_0152</name>
</gene>
<dbReference type="InterPro" id="IPR024498">
    <property type="entry name" value="DUF2786"/>
</dbReference>
<reference evidence="4" key="1">
    <citation type="submission" date="2006-12" db="EMBL/GenBank/DDBJ databases">
        <title>Complete sequence of Mycobacterium vanbaalenii PYR-1.</title>
        <authorList>
            <consortium name="US DOE Joint Genome Institute"/>
            <person name="Copeland A."/>
            <person name="Lucas S."/>
            <person name="Lapidus A."/>
            <person name="Barry K."/>
            <person name="Detter J.C."/>
            <person name="Glavina del Rio T."/>
            <person name="Hammon N."/>
            <person name="Israni S."/>
            <person name="Dalin E."/>
            <person name="Tice H."/>
            <person name="Pitluck S."/>
            <person name="Singan V."/>
            <person name="Schmutz J."/>
            <person name="Larimer F."/>
            <person name="Land M."/>
            <person name="Hauser L."/>
            <person name="Kyrpides N."/>
            <person name="Anderson I.J."/>
            <person name="Miller C."/>
            <person name="Richardson P."/>
        </authorList>
    </citation>
    <scope>NUCLEOTIDE SEQUENCE [LARGE SCALE GENOMIC DNA]</scope>
    <source>
        <strain evidence="4">PYR-1</strain>
    </source>
</reference>
<dbReference type="KEGG" id="mva:Mvan_0152"/>
<dbReference type="AlphaFoldDB" id="A1T1F3"/>
<feature type="compositionally biased region" description="Low complexity" evidence="1">
    <location>
        <begin position="231"/>
        <end position="244"/>
    </location>
</feature>
<name>A1T1F3_MYCVP</name>
<dbReference type="Proteomes" id="UP000009159">
    <property type="component" value="Chromosome"/>
</dbReference>
<dbReference type="eggNOG" id="ENOG5031KBW">
    <property type="taxonomic scope" value="Bacteria"/>
</dbReference>
<accession>A1T1F3</accession>
<dbReference type="Pfam" id="PF10979">
    <property type="entry name" value="DUF2786"/>
    <property type="match status" value="1"/>
</dbReference>
<feature type="domain" description="DUF7168" evidence="3">
    <location>
        <begin position="99"/>
        <end position="195"/>
    </location>
</feature>
<feature type="region of interest" description="Disordered" evidence="1">
    <location>
        <begin position="186"/>
        <end position="208"/>
    </location>
</feature>
<feature type="region of interest" description="Disordered" evidence="1">
    <location>
        <begin position="227"/>
        <end position="271"/>
    </location>
</feature>
<dbReference type="InterPro" id="IPR055592">
    <property type="entry name" value="DUF7168"/>
</dbReference>
<evidence type="ECO:0000256" key="1">
    <source>
        <dbReference type="SAM" id="MobiDB-lite"/>
    </source>
</evidence>
<protein>
    <submittedName>
        <fullName evidence="4">Uncharacterized protein</fullName>
    </submittedName>
</protein>
<evidence type="ECO:0000259" key="3">
    <source>
        <dbReference type="Pfam" id="PF23771"/>
    </source>
</evidence>
<organism evidence="4 5">
    <name type="scientific">Mycolicibacterium vanbaalenii (strain DSM 7251 / JCM 13017 / BCRC 16820 / KCTC 9966 / NRRL B-24157 / PYR-1)</name>
    <name type="common">Mycobacterium vanbaalenii</name>
    <dbReference type="NCBI Taxonomy" id="350058"/>
    <lineage>
        <taxon>Bacteria</taxon>
        <taxon>Bacillati</taxon>
        <taxon>Actinomycetota</taxon>
        <taxon>Actinomycetes</taxon>
        <taxon>Mycobacteriales</taxon>
        <taxon>Mycobacteriaceae</taxon>
        <taxon>Mycolicibacterium</taxon>
    </lineage>
</organism>
<dbReference type="HOGENOM" id="CLU_097511_0_0_11"/>
<dbReference type="Pfam" id="PF23771">
    <property type="entry name" value="DUF7168"/>
    <property type="match status" value="1"/>
</dbReference>
<dbReference type="EMBL" id="CP000511">
    <property type="protein sequence ID" value="ABM11003.1"/>
    <property type="molecule type" value="Genomic_DNA"/>
</dbReference>
<proteinExistence type="predicted"/>
<feature type="domain" description="DUF2786" evidence="2">
    <location>
        <begin position="27"/>
        <end position="65"/>
    </location>
</feature>